<evidence type="ECO:0000313" key="1">
    <source>
        <dbReference type="EMBL" id="GIG15456.1"/>
    </source>
</evidence>
<dbReference type="EMBL" id="BONJ01000020">
    <property type="protein sequence ID" value="GIG15456.1"/>
    <property type="molecule type" value="Genomic_DNA"/>
</dbReference>
<sequence>MVDMPIHPCQHRDMTEDELRDLIAAYDAAGAQLDAADAERLRVRDEGLRRARNEGMRQVDIVKITGYSKETVRKALNPQVREAVNEAKRDRRASR</sequence>
<dbReference type="Proteomes" id="UP000660339">
    <property type="component" value="Unassembled WGS sequence"/>
</dbReference>
<evidence type="ECO:0000313" key="2">
    <source>
        <dbReference type="Proteomes" id="UP000660339"/>
    </source>
</evidence>
<dbReference type="AlphaFoldDB" id="A0A8J3LHV7"/>
<name>A0A8J3LHV7_9ACTN</name>
<reference evidence="1" key="1">
    <citation type="submission" date="2021-01" db="EMBL/GenBank/DDBJ databases">
        <title>Whole genome shotgun sequence of Catellatospora methionotrophica NBRC 14553.</title>
        <authorList>
            <person name="Komaki H."/>
            <person name="Tamura T."/>
        </authorList>
    </citation>
    <scope>NUCLEOTIDE SEQUENCE</scope>
    <source>
        <strain evidence="1">NBRC 14553</strain>
    </source>
</reference>
<gene>
    <name evidence="1" type="ORF">Cme02nite_37880</name>
</gene>
<accession>A0A8J3LHV7</accession>
<comment type="caution">
    <text evidence="1">The sequence shown here is derived from an EMBL/GenBank/DDBJ whole genome shotgun (WGS) entry which is preliminary data.</text>
</comment>
<keyword evidence="2" id="KW-1185">Reference proteome</keyword>
<protein>
    <submittedName>
        <fullName evidence="1">Uncharacterized protein</fullName>
    </submittedName>
</protein>
<proteinExistence type="predicted"/>
<organism evidence="1 2">
    <name type="scientific">Catellatospora methionotrophica</name>
    <dbReference type="NCBI Taxonomy" id="121620"/>
    <lineage>
        <taxon>Bacteria</taxon>
        <taxon>Bacillati</taxon>
        <taxon>Actinomycetota</taxon>
        <taxon>Actinomycetes</taxon>
        <taxon>Micromonosporales</taxon>
        <taxon>Micromonosporaceae</taxon>
        <taxon>Catellatospora</taxon>
    </lineage>
</organism>